<dbReference type="AlphaFoldDB" id="A0A183U3Z1"/>
<reference evidence="3" key="1">
    <citation type="submission" date="2016-06" db="UniProtKB">
        <authorList>
            <consortium name="WormBaseParasite"/>
        </authorList>
    </citation>
    <scope>IDENTIFICATION</scope>
</reference>
<protein>
    <submittedName>
        <fullName evidence="3">50S ribosomal protein L14</fullName>
    </submittedName>
</protein>
<dbReference type="Proteomes" id="UP000050794">
    <property type="component" value="Unassembled WGS sequence"/>
</dbReference>
<reference evidence="1 2" key="2">
    <citation type="submission" date="2018-11" db="EMBL/GenBank/DDBJ databases">
        <authorList>
            <consortium name="Pathogen Informatics"/>
        </authorList>
    </citation>
    <scope>NUCLEOTIDE SEQUENCE [LARGE SCALE GENOMIC DNA]</scope>
</reference>
<evidence type="ECO:0000313" key="3">
    <source>
        <dbReference type="WBParaSite" id="TCNE_0000321101-mRNA-1"/>
    </source>
</evidence>
<dbReference type="EMBL" id="UYWY01003889">
    <property type="protein sequence ID" value="VDM28928.1"/>
    <property type="molecule type" value="Genomic_DNA"/>
</dbReference>
<gene>
    <name evidence="1" type="ORF">TCNE_LOCUS3211</name>
</gene>
<evidence type="ECO:0000313" key="1">
    <source>
        <dbReference type="EMBL" id="VDM28928.1"/>
    </source>
</evidence>
<keyword evidence="2" id="KW-1185">Reference proteome</keyword>
<organism evidence="2 3">
    <name type="scientific">Toxocara canis</name>
    <name type="common">Canine roundworm</name>
    <dbReference type="NCBI Taxonomy" id="6265"/>
    <lineage>
        <taxon>Eukaryota</taxon>
        <taxon>Metazoa</taxon>
        <taxon>Ecdysozoa</taxon>
        <taxon>Nematoda</taxon>
        <taxon>Chromadorea</taxon>
        <taxon>Rhabditida</taxon>
        <taxon>Spirurina</taxon>
        <taxon>Ascaridomorpha</taxon>
        <taxon>Ascaridoidea</taxon>
        <taxon>Toxocaridae</taxon>
        <taxon>Toxocara</taxon>
    </lineage>
</organism>
<dbReference type="WBParaSite" id="TCNE_0000321101-mRNA-1">
    <property type="protein sequence ID" value="TCNE_0000321101-mRNA-1"/>
    <property type="gene ID" value="TCNE_0000321101"/>
</dbReference>
<sequence>MRNRTHRLVVGLDHLEQVGAVRLLVASVDRRLVAGDQILAKIITLQEPTPVTTRRRVRVISKRDSQAGS</sequence>
<proteinExistence type="predicted"/>
<name>A0A183U3Z1_TOXCA</name>
<evidence type="ECO:0000313" key="2">
    <source>
        <dbReference type="Proteomes" id="UP000050794"/>
    </source>
</evidence>
<accession>A0A183U3Z1</accession>